<dbReference type="PANTHER" id="PTHR30055">
    <property type="entry name" value="HTH-TYPE TRANSCRIPTIONAL REGULATOR RUTR"/>
    <property type="match status" value="1"/>
</dbReference>
<evidence type="ECO:0000313" key="7">
    <source>
        <dbReference type="Proteomes" id="UP000778578"/>
    </source>
</evidence>
<comment type="caution">
    <text evidence="6">The sequence shown here is derived from an EMBL/GenBank/DDBJ whole genome shotgun (WGS) entry which is preliminary data.</text>
</comment>
<keyword evidence="2 4" id="KW-0238">DNA-binding</keyword>
<evidence type="ECO:0000259" key="5">
    <source>
        <dbReference type="PROSITE" id="PS50977"/>
    </source>
</evidence>
<protein>
    <submittedName>
        <fullName evidence="6">WHG domain-containing protein</fullName>
    </submittedName>
</protein>
<dbReference type="SUPFAM" id="SSF48498">
    <property type="entry name" value="Tetracyclin repressor-like, C-terminal domain"/>
    <property type="match status" value="1"/>
</dbReference>
<name>A0ABS7Q2N1_9ACTN</name>
<dbReference type="Gene3D" id="1.10.357.10">
    <property type="entry name" value="Tetracycline Repressor, domain 2"/>
    <property type="match status" value="1"/>
</dbReference>
<evidence type="ECO:0000313" key="6">
    <source>
        <dbReference type="EMBL" id="MBY8877390.1"/>
    </source>
</evidence>
<keyword evidence="3" id="KW-0804">Transcription</keyword>
<dbReference type="InterPro" id="IPR036271">
    <property type="entry name" value="Tet_transcr_reg_TetR-rel_C_sf"/>
</dbReference>
<keyword evidence="7" id="KW-1185">Reference proteome</keyword>
<evidence type="ECO:0000256" key="3">
    <source>
        <dbReference type="ARBA" id="ARBA00023163"/>
    </source>
</evidence>
<accession>A0ABS7Q2N1</accession>
<gene>
    <name evidence="6" type="ORF">K7862_07010</name>
</gene>
<sequence length="206" mass="21570">MAGKQGYHHGNLPQALVDAGLTLARAGGPGAIGLREVSRQAGVSHNAAYRHYADHHELVAAVAARCMDRLGALMRARTEAVTGPPGAQRAWARLNALGRAYVDFARAEPGWFRTAFTGAGVGAGTEGGEGVQLPADHPFRQLNAALDDLVDAGALPHGRREGAEYAAWSSVHGLAALLVDGPLQHLPESEVRRALDTVLAVVTRGL</sequence>
<dbReference type="InterPro" id="IPR009057">
    <property type="entry name" value="Homeodomain-like_sf"/>
</dbReference>
<dbReference type="EMBL" id="JAINZZ010000005">
    <property type="protein sequence ID" value="MBY8877390.1"/>
    <property type="molecule type" value="Genomic_DNA"/>
</dbReference>
<dbReference type="Pfam" id="PF00440">
    <property type="entry name" value="TetR_N"/>
    <property type="match status" value="1"/>
</dbReference>
<evidence type="ECO:0000256" key="4">
    <source>
        <dbReference type="PROSITE-ProRule" id="PRU00335"/>
    </source>
</evidence>
<evidence type="ECO:0000256" key="1">
    <source>
        <dbReference type="ARBA" id="ARBA00023015"/>
    </source>
</evidence>
<dbReference type="Proteomes" id="UP000778578">
    <property type="component" value="Unassembled WGS sequence"/>
</dbReference>
<dbReference type="RefSeq" id="WP_222961529.1">
    <property type="nucleotide sequence ID" value="NZ_JAINZZ010000005.1"/>
</dbReference>
<organism evidence="6 7">
    <name type="scientific">Actinacidiphila acidipaludis</name>
    <dbReference type="NCBI Taxonomy" id="2873382"/>
    <lineage>
        <taxon>Bacteria</taxon>
        <taxon>Bacillati</taxon>
        <taxon>Actinomycetota</taxon>
        <taxon>Actinomycetes</taxon>
        <taxon>Kitasatosporales</taxon>
        <taxon>Streptomycetaceae</taxon>
        <taxon>Actinacidiphila</taxon>
    </lineage>
</organism>
<reference evidence="6 7" key="1">
    <citation type="submission" date="2021-08" db="EMBL/GenBank/DDBJ databases">
        <title>WGS of actinomycetes from Thailand.</title>
        <authorList>
            <person name="Thawai C."/>
        </authorList>
    </citation>
    <scope>NUCLEOTIDE SEQUENCE [LARGE SCALE GENOMIC DNA]</scope>
    <source>
        <strain evidence="6 7">PLK6-54</strain>
    </source>
</reference>
<dbReference type="Pfam" id="PF13305">
    <property type="entry name" value="TetR_C_33"/>
    <property type="match status" value="1"/>
</dbReference>
<evidence type="ECO:0000256" key="2">
    <source>
        <dbReference type="ARBA" id="ARBA00023125"/>
    </source>
</evidence>
<keyword evidence="1" id="KW-0805">Transcription regulation</keyword>
<dbReference type="InterPro" id="IPR050109">
    <property type="entry name" value="HTH-type_TetR-like_transc_reg"/>
</dbReference>
<proteinExistence type="predicted"/>
<feature type="DNA-binding region" description="H-T-H motif" evidence="4">
    <location>
        <begin position="33"/>
        <end position="52"/>
    </location>
</feature>
<dbReference type="PANTHER" id="PTHR30055:SF234">
    <property type="entry name" value="HTH-TYPE TRANSCRIPTIONAL REGULATOR BETI"/>
    <property type="match status" value="1"/>
</dbReference>
<dbReference type="InterPro" id="IPR001647">
    <property type="entry name" value="HTH_TetR"/>
</dbReference>
<dbReference type="InterPro" id="IPR025996">
    <property type="entry name" value="MT1864/Rv1816-like_C"/>
</dbReference>
<feature type="domain" description="HTH tetR-type" evidence="5">
    <location>
        <begin position="10"/>
        <end position="70"/>
    </location>
</feature>
<dbReference type="PROSITE" id="PS50977">
    <property type="entry name" value="HTH_TETR_2"/>
    <property type="match status" value="1"/>
</dbReference>
<dbReference type="SUPFAM" id="SSF46689">
    <property type="entry name" value="Homeodomain-like"/>
    <property type="match status" value="1"/>
</dbReference>